<feature type="region of interest" description="Disordered" evidence="5">
    <location>
        <begin position="186"/>
        <end position="235"/>
    </location>
</feature>
<dbReference type="GO" id="GO:0019185">
    <property type="term" value="C:snRNA-activating protein complex"/>
    <property type="evidence" value="ECO:0007669"/>
    <property type="project" value="TreeGrafter"/>
</dbReference>
<dbReference type="InterPro" id="IPR051575">
    <property type="entry name" value="Myb-like_DNA-bd"/>
</dbReference>
<dbReference type="InterPro" id="IPR001005">
    <property type="entry name" value="SANT/Myb"/>
</dbReference>
<evidence type="ECO:0000256" key="5">
    <source>
        <dbReference type="SAM" id="MobiDB-lite"/>
    </source>
</evidence>
<feature type="domain" description="HTH myb-type" evidence="7">
    <location>
        <begin position="242"/>
        <end position="283"/>
    </location>
</feature>
<evidence type="ECO:0000313" key="8">
    <source>
        <dbReference type="EMBL" id="CAD8176810.1"/>
    </source>
</evidence>
<protein>
    <recommendedName>
        <fullName evidence="10">Myb-like DNA-binding domain containing protein</fullName>
    </recommendedName>
</protein>
<dbReference type="SMART" id="SM00717">
    <property type="entry name" value="SANT"/>
    <property type="match status" value="3"/>
</dbReference>
<dbReference type="GO" id="GO:0001006">
    <property type="term" value="F:RNA polymerase III type 3 promoter sequence-specific DNA binding"/>
    <property type="evidence" value="ECO:0007669"/>
    <property type="project" value="TreeGrafter"/>
</dbReference>
<dbReference type="Pfam" id="PF13921">
    <property type="entry name" value="Myb_DNA-bind_6"/>
    <property type="match status" value="2"/>
</dbReference>
<feature type="domain" description="Myb-like" evidence="6">
    <location>
        <begin position="286"/>
        <end position="336"/>
    </location>
</feature>
<keyword evidence="3" id="KW-0804">Transcription</keyword>
<keyword evidence="9" id="KW-1185">Reference proteome</keyword>
<evidence type="ECO:0000259" key="7">
    <source>
        <dbReference type="PROSITE" id="PS51294"/>
    </source>
</evidence>
<evidence type="ECO:0008006" key="10">
    <source>
        <dbReference type="Google" id="ProtNLM"/>
    </source>
</evidence>
<dbReference type="PROSITE" id="PS50090">
    <property type="entry name" value="MYB_LIKE"/>
    <property type="match status" value="3"/>
</dbReference>
<dbReference type="InterPro" id="IPR017930">
    <property type="entry name" value="Myb_dom"/>
</dbReference>
<reference evidence="8" key="1">
    <citation type="submission" date="2021-01" db="EMBL/GenBank/DDBJ databases">
        <authorList>
            <consortium name="Genoscope - CEA"/>
            <person name="William W."/>
        </authorList>
    </citation>
    <scope>NUCLEOTIDE SEQUENCE</scope>
</reference>
<evidence type="ECO:0000256" key="4">
    <source>
        <dbReference type="ARBA" id="ARBA00023242"/>
    </source>
</evidence>
<keyword evidence="1" id="KW-0805">Transcription regulation</keyword>
<dbReference type="GO" id="GO:0042795">
    <property type="term" value="P:snRNA transcription by RNA polymerase II"/>
    <property type="evidence" value="ECO:0007669"/>
    <property type="project" value="TreeGrafter"/>
</dbReference>
<evidence type="ECO:0000259" key="6">
    <source>
        <dbReference type="PROSITE" id="PS50090"/>
    </source>
</evidence>
<gene>
    <name evidence="8" type="ORF">POCTA_138.1.T0670288</name>
</gene>
<dbReference type="AlphaFoldDB" id="A0A8S1VHR4"/>
<comment type="caution">
    <text evidence="8">The sequence shown here is derived from an EMBL/GenBank/DDBJ whole genome shotgun (WGS) entry which is preliminary data.</text>
</comment>
<dbReference type="PANTHER" id="PTHR46621:SF1">
    <property type="entry name" value="SNRNA-ACTIVATING PROTEIN COMPLEX SUBUNIT 4"/>
    <property type="match status" value="1"/>
</dbReference>
<name>A0A8S1VHR4_PAROT</name>
<evidence type="ECO:0000256" key="1">
    <source>
        <dbReference type="ARBA" id="ARBA00023015"/>
    </source>
</evidence>
<feature type="region of interest" description="Disordered" evidence="5">
    <location>
        <begin position="20"/>
        <end position="40"/>
    </location>
</feature>
<dbReference type="Proteomes" id="UP000683925">
    <property type="component" value="Unassembled WGS sequence"/>
</dbReference>
<proteinExistence type="predicted"/>
<accession>A0A8S1VHR4</accession>
<dbReference type="PROSITE" id="PS51294">
    <property type="entry name" value="HTH_MYB"/>
    <property type="match status" value="3"/>
</dbReference>
<dbReference type="OrthoDB" id="2143914at2759"/>
<sequence length="461" mass="53643">MFVDLWLNFCCARQSKQEAQDQPLSTCEDSNKPMLDTGQAYVPSPAAQKALQSTSQELWQKLQEAQEKRQQSQQTQQQNHFQSMINKGAEKTSVEMEEWNLLKGFSRCLESNMMASWEAQEQSRQKYILNELAQFSMLAKAVCSNNGVYQGSNPCSQPTADQQIMTGQSHQQNNLAQTTLLQVVEESPKRQDMTRSQNQVSLEAEKIKKKQIQKEKRSRNTTRRGSIMQDEQKQEANCTKLWDKNEDAILKQAYINFNGNWRSIAEQLPGRNMNQCSERWRSLKPQENKKKKRWEFEDDQLIIQLVKQYDQNWAEIAKHLPGKSSSQIRERYLNKLDPSVNMNPWSKKEDEIVLKIFKEQGPKWSVAQKQLKGRTVENIRNRFYSHIGRLLMFRQEPQLMNLNDGDINDHENTLYQDDEPLKQTQSMDQSSSITISSNLDSLIDDLLADEFELSENGLFKI</sequence>
<dbReference type="GO" id="GO:0042796">
    <property type="term" value="P:snRNA transcription by RNA polymerase III"/>
    <property type="evidence" value="ECO:0007669"/>
    <property type="project" value="TreeGrafter"/>
</dbReference>
<keyword evidence="2" id="KW-0238">DNA-binding</keyword>
<feature type="domain" description="Myb-like" evidence="6">
    <location>
        <begin position="337"/>
        <end position="387"/>
    </location>
</feature>
<evidence type="ECO:0000256" key="2">
    <source>
        <dbReference type="ARBA" id="ARBA00023125"/>
    </source>
</evidence>
<feature type="domain" description="HTH myb-type" evidence="7">
    <location>
        <begin position="286"/>
        <end position="340"/>
    </location>
</feature>
<feature type="domain" description="Myb-like" evidence="6">
    <location>
        <begin position="242"/>
        <end position="284"/>
    </location>
</feature>
<keyword evidence="4" id="KW-0539">Nucleus</keyword>
<dbReference type="CDD" id="cd00167">
    <property type="entry name" value="SANT"/>
    <property type="match status" value="3"/>
</dbReference>
<dbReference type="PANTHER" id="PTHR46621">
    <property type="entry name" value="SNRNA-ACTIVATING PROTEIN COMPLEX SUBUNIT 4"/>
    <property type="match status" value="1"/>
</dbReference>
<dbReference type="EMBL" id="CAJJDP010000066">
    <property type="protein sequence ID" value="CAD8176810.1"/>
    <property type="molecule type" value="Genomic_DNA"/>
</dbReference>
<organism evidence="8 9">
    <name type="scientific">Paramecium octaurelia</name>
    <dbReference type="NCBI Taxonomy" id="43137"/>
    <lineage>
        <taxon>Eukaryota</taxon>
        <taxon>Sar</taxon>
        <taxon>Alveolata</taxon>
        <taxon>Ciliophora</taxon>
        <taxon>Intramacronucleata</taxon>
        <taxon>Oligohymenophorea</taxon>
        <taxon>Peniculida</taxon>
        <taxon>Parameciidae</taxon>
        <taxon>Paramecium</taxon>
    </lineage>
</organism>
<feature type="compositionally biased region" description="Basic residues" evidence="5">
    <location>
        <begin position="207"/>
        <end position="222"/>
    </location>
</feature>
<evidence type="ECO:0000256" key="3">
    <source>
        <dbReference type="ARBA" id="ARBA00023163"/>
    </source>
</evidence>
<evidence type="ECO:0000313" key="9">
    <source>
        <dbReference type="Proteomes" id="UP000683925"/>
    </source>
</evidence>
<dbReference type="GO" id="GO:0000978">
    <property type="term" value="F:RNA polymerase II cis-regulatory region sequence-specific DNA binding"/>
    <property type="evidence" value="ECO:0007669"/>
    <property type="project" value="TreeGrafter"/>
</dbReference>
<feature type="domain" description="HTH myb-type" evidence="7">
    <location>
        <begin position="344"/>
        <end position="391"/>
    </location>
</feature>